<accession>A0ABP6TA28</accession>
<protein>
    <recommendedName>
        <fullName evidence="3">SDR family oxidoreductase</fullName>
    </recommendedName>
</protein>
<keyword evidence="2" id="KW-1185">Reference proteome</keyword>
<dbReference type="Proteomes" id="UP001501676">
    <property type="component" value="Unassembled WGS sequence"/>
</dbReference>
<sequence length="60" mass="6199">MALELHGQGSPLIPLVAPRSAGWAAQDVAGAILYPASDLSNFVTSADLLVDGWLISSTSF</sequence>
<dbReference type="RefSeq" id="WP_345732815.1">
    <property type="nucleotide sequence ID" value="NZ_BAAAYN010000055.1"/>
</dbReference>
<evidence type="ECO:0000313" key="1">
    <source>
        <dbReference type="EMBL" id="GAA3396309.1"/>
    </source>
</evidence>
<gene>
    <name evidence="1" type="ORF">GCM10020369_72510</name>
</gene>
<comment type="caution">
    <text evidence="1">The sequence shown here is derived from an EMBL/GenBank/DDBJ whole genome shotgun (WGS) entry which is preliminary data.</text>
</comment>
<reference evidence="2" key="1">
    <citation type="journal article" date="2019" name="Int. J. Syst. Evol. Microbiol.">
        <title>The Global Catalogue of Microorganisms (GCM) 10K type strain sequencing project: providing services to taxonomists for standard genome sequencing and annotation.</title>
        <authorList>
            <consortium name="The Broad Institute Genomics Platform"/>
            <consortium name="The Broad Institute Genome Sequencing Center for Infectious Disease"/>
            <person name="Wu L."/>
            <person name="Ma J."/>
        </authorList>
    </citation>
    <scope>NUCLEOTIDE SEQUENCE [LARGE SCALE GENOMIC DNA]</scope>
    <source>
        <strain evidence="2">JCM 9458</strain>
    </source>
</reference>
<evidence type="ECO:0008006" key="3">
    <source>
        <dbReference type="Google" id="ProtNLM"/>
    </source>
</evidence>
<proteinExistence type="predicted"/>
<evidence type="ECO:0000313" key="2">
    <source>
        <dbReference type="Proteomes" id="UP001501676"/>
    </source>
</evidence>
<organism evidence="1 2">
    <name type="scientific">Cryptosporangium minutisporangium</name>
    <dbReference type="NCBI Taxonomy" id="113569"/>
    <lineage>
        <taxon>Bacteria</taxon>
        <taxon>Bacillati</taxon>
        <taxon>Actinomycetota</taxon>
        <taxon>Actinomycetes</taxon>
        <taxon>Cryptosporangiales</taxon>
        <taxon>Cryptosporangiaceae</taxon>
        <taxon>Cryptosporangium</taxon>
    </lineage>
</organism>
<name>A0ABP6TA28_9ACTN</name>
<dbReference type="EMBL" id="BAAAYN010000055">
    <property type="protein sequence ID" value="GAA3396309.1"/>
    <property type="molecule type" value="Genomic_DNA"/>
</dbReference>